<name>S0FF50_RUMCE</name>
<evidence type="ECO:0008006" key="3">
    <source>
        <dbReference type="Google" id="ProtNLM"/>
    </source>
</evidence>
<protein>
    <recommendedName>
        <fullName evidence="3">Bacteriocin</fullName>
    </recommendedName>
</protein>
<evidence type="ECO:0000313" key="1">
    <source>
        <dbReference type="EMBL" id="EMS68997.1"/>
    </source>
</evidence>
<dbReference type="RefSeq" id="WP_004631108.1">
    <property type="nucleotide sequence ID" value="NZ_AORV01000078.1"/>
</dbReference>
<dbReference type="STRING" id="1195236.CTER_5460"/>
<dbReference type="NCBIfam" id="NF035954">
    <property type="entry name" value="ocin_CA_C0660"/>
    <property type="match status" value="1"/>
</dbReference>
<dbReference type="Proteomes" id="UP000014155">
    <property type="component" value="Unassembled WGS sequence"/>
</dbReference>
<sequence length="68" mass="6983">MKLVNPIGRDVSTFETQANSGCHCVCHSGSSSTHDKAAVYGTACGCNCSPSIVGNDNANFTIAYNAAL</sequence>
<evidence type="ECO:0000313" key="2">
    <source>
        <dbReference type="Proteomes" id="UP000014155"/>
    </source>
</evidence>
<comment type="caution">
    <text evidence="1">The sequence shown here is derived from an EMBL/GenBank/DDBJ whole genome shotgun (WGS) entry which is preliminary data.</text>
</comment>
<dbReference type="AlphaFoldDB" id="S0FF50"/>
<keyword evidence="2" id="KW-1185">Reference proteome</keyword>
<dbReference type="EMBL" id="AORV01000078">
    <property type="protein sequence ID" value="EMS68997.1"/>
    <property type="molecule type" value="Genomic_DNA"/>
</dbReference>
<organism evidence="1 2">
    <name type="scientific">Ruminiclostridium cellobioparum subsp. termitidis CT1112</name>
    <dbReference type="NCBI Taxonomy" id="1195236"/>
    <lineage>
        <taxon>Bacteria</taxon>
        <taxon>Bacillati</taxon>
        <taxon>Bacillota</taxon>
        <taxon>Clostridia</taxon>
        <taxon>Eubacteriales</taxon>
        <taxon>Oscillospiraceae</taxon>
        <taxon>Ruminiclostridium</taxon>
    </lineage>
</organism>
<dbReference type="eggNOG" id="ENOG503255N">
    <property type="taxonomic scope" value="Bacteria"/>
</dbReference>
<gene>
    <name evidence="1" type="ORF">CTER_5460</name>
</gene>
<proteinExistence type="predicted"/>
<reference evidence="1 2" key="1">
    <citation type="journal article" date="2013" name="Genome Announc.">
        <title>Draft Genome Sequence of the Cellulolytic, Mesophilic, Anaerobic Bacterium Clostridium termitidis Strain CT1112 (DSM 5398).</title>
        <authorList>
            <person name="Lal S."/>
            <person name="Ramachandran U."/>
            <person name="Zhang X."/>
            <person name="Munir R."/>
            <person name="Sparling R."/>
            <person name="Levin D.B."/>
        </authorList>
    </citation>
    <scope>NUCLEOTIDE SEQUENCE [LARGE SCALE GENOMIC DNA]</scope>
    <source>
        <strain evidence="1 2">CT1112</strain>
    </source>
</reference>
<accession>S0FF50</accession>